<feature type="compositionally biased region" description="Low complexity" evidence="1">
    <location>
        <begin position="784"/>
        <end position="810"/>
    </location>
</feature>
<dbReference type="GeneID" id="95974971"/>
<reference evidence="2 3" key="1">
    <citation type="submission" date="2024-07" db="EMBL/GenBank/DDBJ databases">
        <title>Draft sequence of the Neodothiora populina.</title>
        <authorList>
            <person name="Drown D.D."/>
            <person name="Schuette U.S."/>
            <person name="Buechlein A.B."/>
            <person name="Rusch D.R."/>
            <person name="Winton L.W."/>
            <person name="Adams G.A."/>
        </authorList>
    </citation>
    <scope>NUCLEOTIDE SEQUENCE [LARGE SCALE GENOMIC DNA]</scope>
    <source>
        <strain evidence="2 3">CPC 39397</strain>
    </source>
</reference>
<sequence>MAASARLILANAASNPNSSITSLLPNGPCSYRKLDAGHQAPVCGCQQFWLDEPQFQSSSSDRGNARAWCFCGHHACFHYLGSEHHPTVGSRLLDSCEAIGQQPSQASYLPSTAPPSVASHIDTRSLQDTYEGQRDAWGRNAGLTAALDRAQTPEDANGSATEVNTPSPRIEIQTNVTRSFSIPQPARADALPDSVRNGEGDCELHTGKEVPSPVILPHQQPSSTCISKSLPHELRNIIQSYARRLDTLEHASFSLVPVEDMQEKLELVDGRLLDLEGWRADTEAAAGVQDHSDADSRNSIDSKIEAIERLNDIEARLDVLESVLPSFAHPWELEVVMLPWGKDLQGIWVSPPRCDENGEHNLSRRFGTLESWNRTSSSGPRSFTNQDDVDDDHVGWMPTWSMVAEDGLIPKAPGPNSVIFRRLQSRGLVRKVSITDCGASHIWDAVMDAFHAFLVQNAAQSDRFTSIFADSQGVKQPILPLRKVRRSPYLRFLGSHEMLSSALWDFAFLKSGILMKVNGSYRLYVTTSDAYAQTDVCHWSWSSIRDLPREPDQHGLMGSERPNGRNFDYSASDERCWGRHPILDRVPSSQPSSPSSDEESEIGTTRMRAPRSFDDRTPSRRLSSPIPSMANTQGTRLQSVSARATTERTPMPSSSKRSYASFEDSRLHQKRRRTSKSAETERRLSRLTPRWSSEPESHVLPPIDAQHDSVHEMEDGGPQFAYATPHSNSVAAFYVDDGGDTERDSDVDVRLRCTLPSSSDSEAEWEGVDDEELPTVSSARFSDGESVVQSVGGEGVAGSSLKGQMMSSGGEDSDDDMYDDIDEGLTIYDARL</sequence>
<organism evidence="2 3">
    <name type="scientific">Neodothiora populina</name>
    <dbReference type="NCBI Taxonomy" id="2781224"/>
    <lineage>
        <taxon>Eukaryota</taxon>
        <taxon>Fungi</taxon>
        <taxon>Dikarya</taxon>
        <taxon>Ascomycota</taxon>
        <taxon>Pezizomycotina</taxon>
        <taxon>Dothideomycetes</taxon>
        <taxon>Dothideomycetidae</taxon>
        <taxon>Dothideales</taxon>
        <taxon>Dothioraceae</taxon>
        <taxon>Neodothiora</taxon>
    </lineage>
</organism>
<protein>
    <submittedName>
        <fullName evidence="2">Uncharacterized protein</fullName>
    </submittedName>
</protein>
<accession>A0ABR3PNB6</accession>
<evidence type="ECO:0000313" key="3">
    <source>
        <dbReference type="Proteomes" id="UP001562354"/>
    </source>
</evidence>
<dbReference type="Proteomes" id="UP001562354">
    <property type="component" value="Unassembled WGS sequence"/>
</dbReference>
<feature type="region of interest" description="Disordered" evidence="1">
    <location>
        <begin position="150"/>
        <end position="172"/>
    </location>
</feature>
<keyword evidence="3" id="KW-1185">Reference proteome</keyword>
<feature type="region of interest" description="Disordered" evidence="1">
    <location>
        <begin position="781"/>
        <end position="820"/>
    </location>
</feature>
<evidence type="ECO:0000256" key="1">
    <source>
        <dbReference type="SAM" id="MobiDB-lite"/>
    </source>
</evidence>
<gene>
    <name evidence="2" type="ORF">AAFC00_001268</name>
</gene>
<proteinExistence type="predicted"/>
<evidence type="ECO:0000313" key="2">
    <source>
        <dbReference type="EMBL" id="KAL1311056.1"/>
    </source>
</evidence>
<name>A0ABR3PNB6_9PEZI</name>
<feature type="region of interest" description="Disordered" evidence="1">
    <location>
        <begin position="581"/>
        <end position="698"/>
    </location>
</feature>
<dbReference type="RefSeq" id="XP_069203905.1">
    <property type="nucleotide sequence ID" value="XM_069347906.1"/>
</dbReference>
<comment type="caution">
    <text evidence="2">The sequence shown here is derived from an EMBL/GenBank/DDBJ whole genome shotgun (WGS) entry which is preliminary data.</text>
</comment>
<dbReference type="EMBL" id="JBFMKM010000003">
    <property type="protein sequence ID" value="KAL1311056.1"/>
    <property type="molecule type" value="Genomic_DNA"/>
</dbReference>
<feature type="compositionally biased region" description="Polar residues" evidence="1">
    <location>
        <begin position="620"/>
        <end position="658"/>
    </location>
</feature>
<feature type="compositionally biased region" description="Polar residues" evidence="1">
    <location>
        <begin position="158"/>
        <end position="172"/>
    </location>
</feature>
<feature type="compositionally biased region" description="Acidic residues" evidence="1">
    <location>
        <begin position="811"/>
        <end position="820"/>
    </location>
</feature>